<dbReference type="InterPro" id="IPR032710">
    <property type="entry name" value="NTF2-like_dom_sf"/>
</dbReference>
<reference evidence="1" key="1">
    <citation type="journal article" date="2014" name="Int. J. Syst. Evol. Microbiol.">
        <title>Complete genome sequence of Corynebacterium casei LMG S-19264T (=DSM 44701T), isolated from a smear-ripened cheese.</title>
        <authorList>
            <consortium name="US DOE Joint Genome Institute (JGI-PGF)"/>
            <person name="Walter F."/>
            <person name="Albersmeier A."/>
            <person name="Kalinowski J."/>
            <person name="Ruckert C."/>
        </authorList>
    </citation>
    <scope>NUCLEOTIDE SEQUENCE</scope>
    <source>
        <strain evidence="1">CCM 7905</strain>
    </source>
</reference>
<sequence>MTVSVHRVEMTTVADAALHAVVEEEREANDVFHPDAVNHESIAEPPDARGTGPAAFAATGRWLRTAFSELAWTTTQHVVEGDLVVSYGLLSGRQTGDFVVWTPDVTVERAFAPTGKTFQVRQVHFQRIVNGFVVEHWAVRDDQSMGLQLGWVPPSPIYLWRCGRATRKARRSALVPA</sequence>
<accession>A0A917CU53</accession>
<comment type="caution">
    <text evidence="1">The sequence shown here is derived from an EMBL/GenBank/DDBJ whole genome shotgun (WGS) entry which is preliminary data.</text>
</comment>
<evidence type="ECO:0008006" key="3">
    <source>
        <dbReference type="Google" id="ProtNLM"/>
    </source>
</evidence>
<dbReference type="Proteomes" id="UP000654257">
    <property type="component" value="Unassembled WGS sequence"/>
</dbReference>
<keyword evidence="2" id="KW-1185">Reference proteome</keyword>
<organism evidence="1 2">
    <name type="scientific">Rhodococcoides trifolii</name>
    <dbReference type="NCBI Taxonomy" id="908250"/>
    <lineage>
        <taxon>Bacteria</taxon>
        <taxon>Bacillati</taxon>
        <taxon>Actinomycetota</taxon>
        <taxon>Actinomycetes</taxon>
        <taxon>Mycobacteriales</taxon>
        <taxon>Nocardiaceae</taxon>
        <taxon>Rhodococcoides</taxon>
    </lineage>
</organism>
<dbReference type="InterPro" id="IPR009959">
    <property type="entry name" value="Cyclase_SnoaL-like"/>
</dbReference>
<gene>
    <name evidence="1" type="ORF">GCM10007304_07620</name>
</gene>
<dbReference type="EMBL" id="BMCU01000001">
    <property type="protein sequence ID" value="GGF96129.1"/>
    <property type="molecule type" value="Genomic_DNA"/>
</dbReference>
<dbReference type="Gene3D" id="3.10.450.50">
    <property type="match status" value="1"/>
</dbReference>
<dbReference type="Pfam" id="PF07366">
    <property type="entry name" value="SnoaL"/>
    <property type="match status" value="1"/>
</dbReference>
<protein>
    <recommendedName>
        <fullName evidence="3">Ester cyclase</fullName>
    </recommendedName>
</protein>
<dbReference type="SUPFAM" id="SSF54427">
    <property type="entry name" value="NTF2-like"/>
    <property type="match status" value="1"/>
</dbReference>
<dbReference type="RefSeq" id="WP_188543334.1">
    <property type="nucleotide sequence ID" value="NZ_BMCU01000001.1"/>
</dbReference>
<proteinExistence type="predicted"/>
<evidence type="ECO:0000313" key="2">
    <source>
        <dbReference type="Proteomes" id="UP000654257"/>
    </source>
</evidence>
<reference evidence="1" key="2">
    <citation type="submission" date="2020-09" db="EMBL/GenBank/DDBJ databases">
        <authorList>
            <person name="Sun Q."/>
            <person name="Sedlacek I."/>
        </authorList>
    </citation>
    <scope>NUCLEOTIDE SEQUENCE</scope>
    <source>
        <strain evidence="1">CCM 7905</strain>
    </source>
</reference>
<dbReference type="AlphaFoldDB" id="A0A917CU53"/>
<dbReference type="GO" id="GO:0030638">
    <property type="term" value="P:polyketide metabolic process"/>
    <property type="evidence" value="ECO:0007669"/>
    <property type="project" value="InterPro"/>
</dbReference>
<name>A0A917CU53_9NOCA</name>
<evidence type="ECO:0000313" key="1">
    <source>
        <dbReference type="EMBL" id="GGF96129.1"/>
    </source>
</evidence>